<dbReference type="SUPFAM" id="SSF56112">
    <property type="entry name" value="Protein kinase-like (PK-like)"/>
    <property type="match status" value="1"/>
</dbReference>
<feature type="repeat" description="ANK" evidence="6">
    <location>
        <begin position="1125"/>
        <end position="1157"/>
    </location>
</feature>
<dbReference type="InterPro" id="IPR008271">
    <property type="entry name" value="Ser/Thr_kinase_AS"/>
</dbReference>
<dbReference type="Gene3D" id="1.25.40.20">
    <property type="entry name" value="Ankyrin repeat-containing domain"/>
    <property type="match status" value="8"/>
</dbReference>
<proteinExistence type="predicted"/>
<dbReference type="Pfam" id="PF12796">
    <property type="entry name" value="Ank_2"/>
    <property type="match status" value="11"/>
</dbReference>
<feature type="repeat" description="ANK" evidence="6">
    <location>
        <begin position="2024"/>
        <end position="2056"/>
    </location>
</feature>
<feature type="repeat" description="ANK" evidence="6">
    <location>
        <begin position="1889"/>
        <end position="1921"/>
    </location>
</feature>
<sequence length="2307" mass="253100">MKKQRIVIAGGGLGGLTAACRLARDGHKVDLFERSQSLSTASGAIFVRSNGVRCFYRWQMREDFEAVTAPIKEHETRNGNTNELLHTLNPGIYSEFPEWSTDRQALQTVLYDEACNAGAKVHFGKEIVTIEEDDQAAYATCKDGSRVTADLVLAADGISSRLRSQILSHVDQSRLTVIRAPSTHYPTEIPAEMLVKDDITKSLCQQPESENGIMWAGHGGYAIGKYNHHRGLFNIMFSIQQGAADSEASEKKLFDATDDSEVVKSFFSSFNPTVVALADMVQSCSRWRLARLEPLDTWSSPKRRLVLLGDSAHAMLPNLAEGSSSIVEDIDALSILFSESIRDLPKIIEAWEKIRIPRVTRLQNGSTWNYKLYNSGKPPGSELTDEQRALSMGVGDGNAPFNTLPFDKWMFDYDTAKEELACKVITVIPGLHEPSIGDAQHEYHVLRSLQHPNIVQYVDFETTNDEARIYMELCGGGNLKDYIKERSSIPNPHLPESTVWDVIIQLSSALTYCHFGWNPTVGDTASSTVPRPNFRTVLHRDLKPANVFVSSANDLLTVKLGDFGLAKFLDLEHTISTFVGTRAYLAPEIINHEATGDIRWSRRSDIYSLGCLVYEISTLRLLPESPAADVRLIPSHYSNSLKSFVARCLSEDPSQRPDAPQVFEWASACYMNIRRVHDPSPSSFQNADASFDASENDDVLQADDPTHHLRPEASIERVAHHSNSSDTDDQDKVAIIPLAEESLFEENFEAKNLLRWGGFQVSDSSFSKEVAFNWATRHGIWNAMEYLIEQGIDVETYVPFDDSSGDQIETYLQHGRQARGRVLQALAQLEIEVNGMTPLLLTALHHAILQGNIEIARHLLQKGADIDAAAKLDAEDAVLISTLALAVLIGDESSIELLLEAGADCSLSFGRDELSPLLAAVATDCSEDIVELLLQHGAGSCPLDDGWPAYLSALMEAKNEGVTLLILKCMEGDLGGSLPVGINKLLGLLLCSSIETKDYSVIQILLDWNVSREETQSEDRTPLLVAAVNGDMQSMQLLLDKGVNTNAKDEDGSSALHLVVKGDYNSRTKLDAIELLLGHGVAMDSLDNRKRTPFIWAACDGSPSGWEIIQLLQQLGANIQAQGTRGESALMLSSRHGSLDTMSFLLDNGANVSAQDLKGHTAIHYAIWAEDQQEDRLKMLHEHGAEMGASATNPILHYAAQYCTSQTLQQLLQLYPSASDLLAQRDKDGWSPLEIVAGNGKRDRMELIMKHGIHLDEEAQSHVLHYAIRGGKLDCIHFAISAFPITVSRLYHHPAGDKWPGSWRPIHYAASLGKLEVVRLIIEHGADPEALDSSENTAFVHAIRADHICVAEELLRMRSDMVSRTSKLYYDFVKQEDRPDEPPGLLKPIHYAAMNGATKGLEFILDSGVDIDDASEDARGYTALHFAIAHEQEIMVNALLRRGADMNRMSKEPPETPLLQALRLRQESIACWLVFFGARTSWLQPDGTMQTALNVAIEEECLDTFSWILSRDKSLLHIPGAVMDPHLQRERSVSRIVAEDDVPIALVDGHSNMNGDTGAMKGSITIEPDTFTNALVAAIRSQDSDVLGQLITYANERKNGGGLLEPLSRLICQDGLAAIVEAAAQKEEFDDVELLVEICDWNIDFEVEELLPIHIGAYCGYKDFVEALLSRPTTKIDQELADGSHRTALSIAAQEGYADIVKLLLDHGADIERCDGIGATPLQRAIDEQHADVVKVLLDHGADIHKRAEDSLSVLSLAAARGQEHVVRMLLKAGADINGCASDQAGPPLYYAAMVNCHDILRLLLDSGADVNNRGPGGQTALILAVGRDDGEYDEESTQTESEDERMLPEPTRFDDDGDDGIDETLDDDLKTVVILLERGADPEIFSDNHWNALQLASHQGRTPIVEALLEHGANVNAEDIDGYVALHFAAIEDHQEMVQLLLRHKADANAAVTGIDGQTPLHEAACRGHALTAETLIKHGARVNAADNNGDTPLHWAAREGQALTAELLIQKGANVEARNTHNGSSPMHLAASGGKVAVIQVLQYHGADTTATNDRKATPLKLAAQSGHLGSVKLILQSNKTNRSRSADVDMAALHVAVDEEDEEVLQALLEHGANPNIYPPSVNQGKKSGMCSKRSNPLHSAARSGWIKGMEILIQHGADVNANCITSGTPLHSAGLVGHVKAVSLLLAHGARIDIWDGQRSPLHRAVISGRAEVVRVLLEHGADLNERDVHGFTPMDLAKQEPRCEEVIHILKEAGKSRMKPLHWLKHQVVKKVGRNPLGLFQRVAPRPLPLSQLMSQARNITN</sequence>
<evidence type="ECO:0000256" key="1">
    <source>
        <dbReference type="ARBA" id="ARBA00022630"/>
    </source>
</evidence>
<dbReference type="PANTHER" id="PTHR24198:SF165">
    <property type="entry name" value="ANKYRIN REPEAT-CONTAINING PROTEIN-RELATED"/>
    <property type="match status" value="1"/>
</dbReference>
<reference evidence="9 10" key="1">
    <citation type="submission" date="2020-05" db="EMBL/GenBank/DDBJ databases">
        <title>Identification and distribution of gene clusters putatively required for synthesis of sphingolipid metabolism inhibitors in phylogenetically diverse species of the filamentous fungus Fusarium.</title>
        <authorList>
            <person name="Kim H.-S."/>
            <person name="Busman M."/>
            <person name="Brown D.W."/>
            <person name="Divon H."/>
            <person name="Uhlig S."/>
            <person name="Proctor R.H."/>
        </authorList>
    </citation>
    <scope>NUCLEOTIDE SEQUENCE [LARGE SCALE GENOMIC DNA]</scope>
    <source>
        <strain evidence="9 10">NRRL 25211</strain>
    </source>
</reference>
<dbReference type="PROSITE" id="PS00108">
    <property type="entry name" value="PROTEIN_KINASE_ST"/>
    <property type="match status" value="1"/>
</dbReference>
<keyword evidence="10" id="KW-1185">Reference proteome</keyword>
<comment type="caution">
    <text evidence="9">The sequence shown here is derived from an EMBL/GenBank/DDBJ whole genome shotgun (WGS) entry which is preliminary data.</text>
</comment>
<feature type="repeat" description="ANK" evidence="6">
    <location>
        <begin position="1750"/>
        <end position="1782"/>
    </location>
</feature>
<feature type="repeat" description="ANK" evidence="6">
    <location>
        <begin position="1158"/>
        <end position="1192"/>
    </location>
</feature>
<feature type="repeat" description="ANK" evidence="6">
    <location>
        <begin position="1784"/>
        <end position="1816"/>
    </location>
</feature>
<accession>A0A8H5V087</accession>
<feature type="repeat" description="ANK" evidence="6">
    <location>
        <begin position="1684"/>
        <end position="1716"/>
    </location>
</feature>
<dbReference type="InterPro" id="IPR036770">
    <property type="entry name" value="Ankyrin_rpt-contain_sf"/>
</dbReference>
<feature type="repeat" description="ANK" evidence="6">
    <location>
        <begin position="1018"/>
        <end position="1050"/>
    </location>
</feature>
<evidence type="ECO:0000256" key="5">
    <source>
        <dbReference type="ARBA" id="ARBA00023043"/>
    </source>
</evidence>
<keyword evidence="4" id="KW-0560">Oxidoreductase</keyword>
<dbReference type="PROSITE" id="PS51257">
    <property type="entry name" value="PROKAR_LIPOPROTEIN"/>
    <property type="match status" value="1"/>
</dbReference>
<gene>
    <name evidence="9" type="ORF">FPANT_1412</name>
</gene>
<dbReference type="Gene3D" id="3.50.50.60">
    <property type="entry name" value="FAD/NAD(P)-binding domain"/>
    <property type="match status" value="1"/>
</dbReference>
<feature type="repeat" description="ANK" evidence="6">
    <location>
        <begin position="1922"/>
        <end position="1954"/>
    </location>
</feature>
<feature type="repeat" description="ANK" evidence="6">
    <location>
        <begin position="2136"/>
        <end position="2168"/>
    </location>
</feature>
<feature type="region of interest" description="Disordered" evidence="7">
    <location>
        <begin position="2119"/>
        <end position="2138"/>
    </location>
</feature>
<dbReference type="Pfam" id="PF01494">
    <property type="entry name" value="FAD_binding_3"/>
    <property type="match status" value="1"/>
</dbReference>
<dbReference type="SMART" id="SM00220">
    <property type="entry name" value="S_TKc"/>
    <property type="match status" value="1"/>
</dbReference>
<protein>
    <submittedName>
        <fullName evidence="9">Salicylate hydroxylase</fullName>
    </submittedName>
</protein>
<evidence type="ECO:0000256" key="6">
    <source>
        <dbReference type="PROSITE-ProRule" id="PRU00023"/>
    </source>
</evidence>
<dbReference type="SUPFAM" id="SSF48403">
    <property type="entry name" value="Ankyrin repeat"/>
    <property type="match status" value="5"/>
</dbReference>
<dbReference type="Proteomes" id="UP000544095">
    <property type="component" value="Unassembled WGS sequence"/>
</dbReference>
<dbReference type="PRINTS" id="PR01415">
    <property type="entry name" value="ANKYRIN"/>
</dbReference>
<feature type="repeat" description="ANK" evidence="6">
    <location>
        <begin position="1301"/>
        <end position="1333"/>
    </location>
</feature>
<evidence type="ECO:0000259" key="8">
    <source>
        <dbReference type="PROSITE" id="PS50011"/>
    </source>
</evidence>
<feature type="repeat" description="ANK" evidence="6">
    <location>
        <begin position="1419"/>
        <end position="1451"/>
    </location>
</feature>
<feature type="repeat" description="ANK" evidence="6">
    <location>
        <begin position="1051"/>
        <end position="1088"/>
    </location>
</feature>
<dbReference type="GO" id="GO:0071949">
    <property type="term" value="F:FAD binding"/>
    <property type="evidence" value="ECO:0007669"/>
    <property type="project" value="InterPro"/>
</dbReference>
<evidence type="ECO:0000256" key="3">
    <source>
        <dbReference type="ARBA" id="ARBA00022827"/>
    </source>
</evidence>
<feature type="region of interest" description="Disordered" evidence="7">
    <location>
        <begin position="1829"/>
        <end position="1860"/>
    </location>
</feature>
<feature type="repeat" description="ANK" evidence="6">
    <location>
        <begin position="2169"/>
        <end position="2201"/>
    </location>
</feature>
<dbReference type="GO" id="GO:0005524">
    <property type="term" value="F:ATP binding"/>
    <property type="evidence" value="ECO:0007669"/>
    <property type="project" value="InterPro"/>
</dbReference>
<dbReference type="InterPro" id="IPR002110">
    <property type="entry name" value="Ankyrin_rpt"/>
</dbReference>
<dbReference type="SUPFAM" id="SSF51905">
    <property type="entry name" value="FAD/NAD(P)-binding domain"/>
    <property type="match status" value="1"/>
</dbReference>
<keyword evidence="2" id="KW-0677">Repeat</keyword>
<dbReference type="SMART" id="SM00248">
    <property type="entry name" value="ANK"/>
    <property type="match status" value="34"/>
</dbReference>
<dbReference type="InterPro" id="IPR000719">
    <property type="entry name" value="Prot_kinase_dom"/>
</dbReference>
<dbReference type="Gene3D" id="1.10.510.10">
    <property type="entry name" value="Transferase(Phosphotransferase) domain 1"/>
    <property type="match status" value="1"/>
</dbReference>
<dbReference type="Pfam" id="PF00023">
    <property type="entry name" value="Ank"/>
    <property type="match status" value="2"/>
</dbReference>
<keyword evidence="5 6" id="KW-0040">ANK repeat</keyword>
<dbReference type="PROSITE" id="PS50011">
    <property type="entry name" value="PROTEIN_KINASE_DOM"/>
    <property type="match status" value="1"/>
</dbReference>
<dbReference type="InterPro" id="IPR002938">
    <property type="entry name" value="FAD-bd"/>
</dbReference>
<feature type="repeat" description="ANK" evidence="6">
    <location>
        <begin position="1990"/>
        <end position="2022"/>
    </location>
</feature>
<evidence type="ECO:0000313" key="10">
    <source>
        <dbReference type="Proteomes" id="UP000544095"/>
    </source>
</evidence>
<dbReference type="PANTHER" id="PTHR24198">
    <property type="entry name" value="ANKYRIN REPEAT AND PROTEIN KINASE DOMAIN-CONTAINING PROTEIN"/>
    <property type="match status" value="1"/>
</dbReference>
<feature type="compositionally biased region" description="Acidic residues" evidence="7">
    <location>
        <begin position="1831"/>
        <end position="1844"/>
    </location>
</feature>
<feature type="repeat" description="ANK" evidence="6">
    <location>
        <begin position="2201"/>
        <end position="2233"/>
    </location>
</feature>
<dbReference type="GO" id="GO:0016491">
    <property type="term" value="F:oxidoreductase activity"/>
    <property type="evidence" value="ECO:0007669"/>
    <property type="project" value="UniProtKB-KW"/>
</dbReference>
<organism evidence="9 10">
    <name type="scientific">Fusarium pseudoanthophilum</name>
    <dbReference type="NCBI Taxonomy" id="48495"/>
    <lineage>
        <taxon>Eukaryota</taxon>
        <taxon>Fungi</taxon>
        <taxon>Dikarya</taxon>
        <taxon>Ascomycota</taxon>
        <taxon>Pezizomycotina</taxon>
        <taxon>Sordariomycetes</taxon>
        <taxon>Hypocreomycetidae</taxon>
        <taxon>Hypocreales</taxon>
        <taxon>Nectriaceae</taxon>
        <taxon>Fusarium</taxon>
        <taxon>Fusarium fujikuroi species complex</taxon>
    </lineage>
</organism>
<feature type="repeat" description="ANK" evidence="6">
    <location>
        <begin position="842"/>
        <end position="871"/>
    </location>
</feature>
<feature type="domain" description="Protein kinase" evidence="8">
    <location>
        <begin position="386"/>
        <end position="671"/>
    </location>
</feature>
<evidence type="ECO:0000313" key="9">
    <source>
        <dbReference type="EMBL" id="KAF5604623.1"/>
    </source>
</evidence>
<dbReference type="PROSITE" id="PS50088">
    <property type="entry name" value="ANK_REPEAT"/>
    <property type="match status" value="21"/>
</dbReference>
<feature type="repeat" description="ANK" evidence="6">
    <location>
        <begin position="1717"/>
        <end position="1749"/>
    </location>
</feature>
<keyword evidence="1" id="KW-0285">Flavoprotein</keyword>
<dbReference type="PROSITE" id="PS50297">
    <property type="entry name" value="ANK_REP_REGION"/>
    <property type="match status" value="18"/>
</dbReference>
<feature type="repeat" description="ANK" evidence="6">
    <location>
        <begin position="2091"/>
        <end position="2123"/>
    </location>
</feature>
<dbReference type="InterPro" id="IPR036188">
    <property type="entry name" value="FAD/NAD-bd_sf"/>
</dbReference>
<feature type="region of interest" description="Disordered" evidence="7">
    <location>
        <begin position="681"/>
        <end position="705"/>
    </location>
</feature>
<feature type="repeat" description="ANK" evidence="6">
    <location>
        <begin position="1388"/>
        <end position="1416"/>
    </location>
</feature>
<feature type="repeat" description="ANK" evidence="6">
    <location>
        <begin position="1957"/>
        <end position="1989"/>
    </location>
</feature>
<evidence type="ECO:0000256" key="2">
    <source>
        <dbReference type="ARBA" id="ARBA00022737"/>
    </source>
</evidence>
<dbReference type="Pfam" id="PF00069">
    <property type="entry name" value="Pkinase"/>
    <property type="match status" value="1"/>
</dbReference>
<dbReference type="GO" id="GO:0004672">
    <property type="term" value="F:protein kinase activity"/>
    <property type="evidence" value="ECO:0007669"/>
    <property type="project" value="InterPro"/>
</dbReference>
<dbReference type="EMBL" id="JAAOAR010000060">
    <property type="protein sequence ID" value="KAF5604623.1"/>
    <property type="molecule type" value="Genomic_DNA"/>
</dbReference>
<feature type="compositionally biased region" description="Basic and acidic residues" evidence="7">
    <location>
        <begin position="1845"/>
        <end position="1855"/>
    </location>
</feature>
<evidence type="ECO:0000256" key="7">
    <source>
        <dbReference type="SAM" id="MobiDB-lite"/>
    </source>
</evidence>
<keyword evidence="3" id="KW-0274">FAD</keyword>
<dbReference type="InterPro" id="IPR011009">
    <property type="entry name" value="Kinase-like_dom_sf"/>
</dbReference>
<dbReference type="PRINTS" id="PR00420">
    <property type="entry name" value="RNGMNOXGNASE"/>
</dbReference>
<dbReference type="Gene3D" id="3.30.200.20">
    <property type="entry name" value="Phosphorylase Kinase, domain 1"/>
    <property type="match status" value="1"/>
</dbReference>
<evidence type="ECO:0000256" key="4">
    <source>
        <dbReference type="ARBA" id="ARBA00023002"/>
    </source>
</evidence>
<name>A0A8H5V087_9HYPO</name>